<reference evidence="2" key="1">
    <citation type="journal article" date="2014" name="Int. J. Syst. Evol. Microbiol.">
        <title>Complete genome sequence of Corynebacterium casei LMG S-19264T (=DSM 44701T), isolated from a smear-ripened cheese.</title>
        <authorList>
            <consortium name="US DOE Joint Genome Institute (JGI-PGF)"/>
            <person name="Walter F."/>
            <person name="Albersmeier A."/>
            <person name="Kalinowski J."/>
            <person name="Ruckert C."/>
        </authorList>
    </citation>
    <scope>NUCLEOTIDE SEQUENCE</scope>
    <source>
        <strain evidence="2">CGMCC 1.15958</strain>
    </source>
</reference>
<evidence type="ECO:0000313" key="3">
    <source>
        <dbReference type="Proteomes" id="UP000609064"/>
    </source>
</evidence>
<evidence type="ECO:0000313" key="2">
    <source>
        <dbReference type="EMBL" id="GGD70726.1"/>
    </source>
</evidence>
<protein>
    <submittedName>
        <fullName evidence="2">Uncharacterized protein</fullName>
    </submittedName>
</protein>
<keyword evidence="1" id="KW-0472">Membrane</keyword>
<keyword evidence="1" id="KW-0812">Transmembrane</keyword>
<feature type="transmembrane region" description="Helical" evidence="1">
    <location>
        <begin position="330"/>
        <end position="350"/>
    </location>
</feature>
<feature type="transmembrane region" description="Helical" evidence="1">
    <location>
        <begin position="385"/>
        <end position="412"/>
    </location>
</feature>
<organism evidence="2 3">
    <name type="scientific">Emticicia aquatilis</name>
    <dbReference type="NCBI Taxonomy" id="1537369"/>
    <lineage>
        <taxon>Bacteria</taxon>
        <taxon>Pseudomonadati</taxon>
        <taxon>Bacteroidota</taxon>
        <taxon>Cytophagia</taxon>
        <taxon>Cytophagales</taxon>
        <taxon>Leadbetterellaceae</taxon>
        <taxon>Emticicia</taxon>
    </lineage>
</organism>
<proteinExistence type="predicted"/>
<dbReference type="RefSeq" id="WP_188768425.1">
    <property type="nucleotide sequence ID" value="NZ_BMKK01000008.1"/>
</dbReference>
<feature type="transmembrane region" description="Helical" evidence="1">
    <location>
        <begin position="247"/>
        <end position="266"/>
    </location>
</feature>
<reference evidence="2" key="2">
    <citation type="submission" date="2020-09" db="EMBL/GenBank/DDBJ databases">
        <authorList>
            <person name="Sun Q."/>
            <person name="Zhou Y."/>
        </authorList>
    </citation>
    <scope>NUCLEOTIDE SEQUENCE</scope>
    <source>
        <strain evidence="2">CGMCC 1.15958</strain>
    </source>
</reference>
<keyword evidence="3" id="KW-1185">Reference proteome</keyword>
<feature type="transmembrane region" description="Helical" evidence="1">
    <location>
        <begin position="359"/>
        <end position="379"/>
    </location>
</feature>
<accession>A0A916Z0W9</accession>
<keyword evidence="1" id="KW-1133">Transmembrane helix</keyword>
<comment type="caution">
    <text evidence="2">The sequence shown here is derived from an EMBL/GenBank/DDBJ whole genome shotgun (WGS) entry which is preliminary data.</text>
</comment>
<feature type="transmembrane region" description="Helical" evidence="1">
    <location>
        <begin position="306"/>
        <end position="324"/>
    </location>
</feature>
<gene>
    <name evidence="2" type="ORF">GCM10011514_38510</name>
</gene>
<dbReference type="Proteomes" id="UP000609064">
    <property type="component" value="Unassembled WGS sequence"/>
</dbReference>
<feature type="transmembrane region" description="Helical" evidence="1">
    <location>
        <begin position="12"/>
        <end position="29"/>
    </location>
</feature>
<dbReference type="EMBL" id="BMKK01000008">
    <property type="protein sequence ID" value="GGD70726.1"/>
    <property type="molecule type" value="Genomic_DNA"/>
</dbReference>
<sequence>MISFNNSPTLYWAGVFFLFTSTALLTITPSLPDQRFKKNGIIWIALLFQLLLLVYLRLPIIVFNEALNPDENLFIVGAMTLAESPLYWESVDGCTSGPFNFYIVTIFCEVFDQPYDYISARMIGIILLMGSFFFSFLALRTIFNASIALLSLFPAVAFMGLTKHWDFVNFSSEHLPMFLLSIMLYLFVSIYKSKLPINKIQIFVFGLMAGCVIFTKLQAIPIAFCLTLIGYWLIYPKQHNHDLLKNAIILTTGGVLPIVVLVLIGYKYNFLDKIWIFYIENNLAYGKESYGLIHSIYVSLSDPINFFIRATLVLSIILLIYHVLFKRQLMPTMLGSLMALFILSTIVSVYKTGFMFHHYLLFLVFPVVFLFAFLLNDVAEYTKNYIIIGLSILATIYTIAQTSTILFSNYFISSDKPQRPLSVSKTGHQILKYSHPDESLVVWGDAGRLYLETKRTQGVRWSNSHWGMYSDSLQKNFQKEFIMELKEKPFPVFVDAHPTKNTFMTRDKLGYETNKELKEHIDSNYQLIGEFDEQRVFVHKERLIEMNATK</sequence>
<feature type="transmembrane region" description="Helical" evidence="1">
    <location>
        <begin position="174"/>
        <end position="191"/>
    </location>
</feature>
<feature type="transmembrane region" description="Helical" evidence="1">
    <location>
        <begin position="142"/>
        <end position="162"/>
    </location>
</feature>
<evidence type="ECO:0000256" key="1">
    <source>
        <dbReference type="SAM" id="Phobius"/>
    </source>
</evidence>
<dbReference type="AlphaFoldDB" id="A0A916Z0W9"/>
<feature type="transmembrane region" description="Helical" evidence="1">
    <location>
        <begin position="41"/>
        <end position="63"/>
    </location>
</feature>
<feature type="transmembrane region" description="Helical" evidence="1">
    <location>
        <begin position="203"/>
        <end position="235"/>
    </location>
</feature>
<feature type="transmembrane region" description="Helical" evidence="1">
    <location>
        <begin position="118"/>
        <end position="137"/>
    </location>
</feature>
<name>A0A916Z0W9_9BACT</name>